<feature type="non-terminal residue" evidence="2">
    <location>
        <position position="1"/>
    </location>
</feature>
<evidence type="ECO:0000313" key="3">
    <source>
        <dbReference type="Proteomes" id="UP000640335"/>
    </source>
</evidence>
<comment type="caution">
    <text evidence="2">The sequence shown here is derived from an EMBL/GenBank/DDBJ whole genome shotgun (WGS) entry which is preliminary data.</text>
</comment>
<evidence type="ECO:0000313" key="2">
    <source>
        <dbReference type="EMBL" id="MBD7916475.1"/>
    </source>
</evidence>
<proteinExistence type="predicted"/>
<gene>
    <name evidence="2" type="ORF">H9660_15125</name>
</gene>
<feature type="chain" id="PRO_5046383667" evidence="1">
    <location>
        <begin position="26"/>
        <end position="230"/>
    </location>
</feature>
<organism evidence="2 3">
    <name type="scientific">Clostridium gallinarum</name>
    <dbReference type="NCBI Taxonomy" id="2762246"/>
    <lineage>
        <taxon>Bacteria</taxon>
        <taxon>Bacillati</taxon>
        <taxon>Bacillota</taxon>
        <taxon>Clostridia</taxon>
        <taxon>Eubacteriales</taxon>
        <taxon>Clostridiaceae</taxon>
        <taxon>Clostridium</taxon>
    </lineage>
</organism>
<dbReference type="EMBL" id="JACSQZ010000087">
    <property type="protein sequence ID" value="MBD7916475.1"/>
    <property type="molecule type" value="Genomic_DNA"/>
</dbReference>
<accession>A0ABR8Q7R9</accession>
<name>A0ABR8Q7R9_9CLOT</name>
<dbReference type="RefSeq" id="WP_191751217.1">
    <property type="nucleotide sequence ID" value="NZ_JACSQZ010000087.1"/>
</dbReference>
<reference evidence="2 3" key="1">
    <citation type="submission" date="2020-08" db="EMBL/GenBank/DDBJ databases">
        <title>A Genomic Blueprint of the Chicken Gut Microbiome.</title>
        <authorList>
            <person name="Gilroy R."/>
            <person name="Ravi A."/>
            <person name="Getino M."/>
            <person name="Pursley I."/>
            <person name="Horton D.L."/>
            <person name="Alikhan N.-F."/>
            <person name="Baker D."/>
            <person name="Gharbi K."/>
            <person name="Hall N."/>
            <person name="Watson M."/>
            <person name="Adriaenssens E.M."/>
            <person name="Foster-Nyarko E."/>
            <person name="Jarju S."/>
            <person name="Secka A."/>
            <person name="Antonio M."/>
            <person name="Oren A."/>
            <person name="Chaudhuri R."/>
            <person name="La Ragione R.M."/>
            <person name="Hildebrand F."/>
            <person name="Pallen M.J."/>
        </authorList>
    </citation>
    <scope>NUCLEOTIDE SEQUENCE [LARGE SCALE GENOMIC DNA]</scope>
    <source>
        <strain evidence="2 3">Sa3CUN1</strain>
    </source>
</reference>
<dbReference type="Proteomes" id="UP000640335">
    <property type="component" value="Unassembled WGS sequence"/>
</dbReference>
<keyword evidence="3" id="KW-1185">Reference proteome</keyword>
<protein>
    <submittedName>
        <fullName evidence="2">Uncharacterized protein</fullName>
    </submittedName>
</protein>
<feature type="signal peptide" evidence="1">
    <location>
        <begin position="1"/>
        <end position="25"/>
    </location>
</feature>
<keyword evidence="1" id="KW-0732">Signal</keyword>
<sequence>KKLLSMVLAASIFLGVAIPSRNASASELGTLSKKGVTVSIVDGEAIITLDENSNLNKAEAIDVARELGDEIVKNDSIKNGSISTYEWTQPMNAEDVKKVADGWVESNFFSNLTYTMTKCTVKGSTTALAYVPSKGNPRNPSKKDEWTFNGVGITSVTADKGGISITGGSTSKTLTKQYTASDIQDGYSLSYWTVDAYGTTTILSVMQRSSASFYYGNIDYNTSASNKVYL</sequence>
<evidence type="ECO:0000256" key="1">
    <source>
        <dbReference type="SAM" id="SignalP"/>
    </source>
</evidence>